<evidence type="ECO:0000313" key="2">
    <source>
        <dbReference type="Proteomes" id="UP000887458"/>
    </source>
</evidence>
<accession>A0ABQ8J1U0</accession>
<dbReference type="Proteomes" id="UP000887458">
    <property type="component" value="Unassembled WGS sequence"/>
</dbReference>
<gene>
    <name evidence="1" type="ORF">DERP_014542</name>
</gene>
<comment type="caution">
    <text evidence="1">The sequence shown here is derived from an EMBL/GenBank/DDBJ whole genome shotgun (WGS) entry which is preliminary data.</text>
</comment>
<protein>
    <submittedName>
        <fullName evidence="1">Uncharacterized protein</fullName>
    </submittedName>
</protein>
<proteinExistence type="predicted"/>
<keyword evidence="2" id="KW-1185">Reference proteome</keyword>
<organism evidence="1 2">
    <name type="scientific">Dermatophagoides pteronyssinus</name>
    <name type="common">European house dust mite</name>
    <dbReference type="NCBI Taxonomy" id="6956"/>
    <lineage>
        <taxon>Eukaryota</taxon>
        <taxon>Metazoa</taxon>
        <taxon>Ecdysozoa</taxon>
        <taxon>Arthropoda</taxon>
        <taxon>Chelicerata</taxon>
        <taxon>Arachnida</taxon>
        <taxon>Acari</taxon>
        <taxon>Acariformes</taxon>
        <taxon>Sarcoptiformes</taxon>
        <taxon>Astigmata</taxon>
        <taxon>Psoroptidia</taxon>
        <taxon>Analgoidea</taxon>
        <taxon>Pyroglyphidae</taxon>
        <taxon>Dermatophagoidinae</taxon>
        <taxon>Dermatophagoides</taxon>
    </lineage>
</organism>
<reference evidence="1 2" key="1">
    <citation type="journal article" date="2018" name="J. Allergy Clin. Immunol.">
        <title>High-quality assembly of Dermatophagoides pteronyssinus genome and transcriptome reveals a wide range of novel allergens.</title>
        <authorList>
            <person name="Liu X.Y."/>
            <person name="Yang K.Y."/>
            <person name="Wang M.Q."/>
            <person name="Kwok J.S."/>
            <person name="Zeng X."/>
            <person name="Yang Z."/>
            <person name="Xiao X.J."/>
            <person name="Lau C.P."/>
            <person name="Li Y."/>
            <person name="Huang Z.M."/>
            <person name="Ba J.G."/>
            <person name="Yim A.K."/>
            <person name="Ouyang C.Y."/>
            <person name="Ngai S.M."/>
            <person name="Chan T.F."/>
            <person name="Leung E.L."/>
            <person name="Liu L."/>
            <person name="Liu Z.G."/>
            <person name="Tsui S.K."/>
        </authorList>
    </citation>
    <scope>NUCLEOTIDE SEQUENCE [LARGE SCALE GENOMIC DNA]</scope>
    <source>
        <strain evidence="1">Derp</strain>
    </source>
</reference>
<sequence length="86" mass="9901">MNEIGVGDFGSIVDALFNINILWFIHELVENLPEHIDYLFVVVVVERNLLLQARFEQLLLEQPVGSCLLAPYRFVGEHLKSSILEY</sequence>
<reference evidence="1 2" key="2">
    <citation type="journal article" date="2022" name="Mol. Biol. Evol.">
        <title>Comparative Genomics Reveals Insights into the Divergent Evolution of Astigmatic Mites and Household Pest Adaptations.</title>
        <authorList>
            <person name="Xiong Q."/>
            <person name="Wan A.T."/>
            <person name="Liu X."/>
            <person name="Fung C.S."/>
            <person name="Xiao X."/>
            <person name="Malainual N."/>
            <person name="Hou J."/>
            <person name="Wang L."/>
            <person name="Wang M."/>
            <person name="Yang K.Y."/>
            <person name="Cui Y."/>
            <person name="Leung E.L."/>
            <person name="Nong W."/>
            <person name="Shin S.K."/>
            <person name="Au S.W."/>
            <person name="Jeong K.Y."/>
            <person name="Chew F.T."/>
            <person name="Hui J.H."/>
            <person name="Leung T.F."/>
            <person name="Tungtrongchitr A."/>
            <person name="Zhong N."/>
            <person name="Liu Z."/>
            <person name="Tsui S.K."/>
        </authorList>
    </citation>
    <scope>NUCLEOTIDE SEQUENCE [LARGE SCALE GENOMIC DNA]</scope>
    <source>
        <strain evidence="1">Derp</strain>
    </source>
</reference>
<evidence type="ECO:0000313" key="1">
    <source>
        <dbReference type="EMBL" id="KAH9416493.1"/>
    </source>
</evidence>
<name>A0ABQ8J1U0_DERPT</name>
<dbReference type="EMBL" id="NJHN03000091">
    <property type="protein sequence ID" value="KAH9416493.1"/>
    <property type="molecule type" value="Genomic_DNA"/>
</dbReference>